<keyword evidence="2" id="KW-1185">Reference proteome</keyword>
<proteinExistence type="predicted"/>
<gene>
    <name evidence="1" type="ORF">MN116_004080</name>
</gene>
<name>A0AAE2D6D2_SCHME</name>
<organism evidence="1 2">
    <name type="scientific">Schistosoma mekongi</name>
    <name type="common">Parasitic worm</name>
    <dbReference type="NCBI Taxonomy" id="38744"/>
    <lineage>
        <taxon>Eukaryota</taxon>
        <taxon>Metazoa</taxon>
        <taxon>Spiralia</taxon>
        <taxon>Lophotrochozoa</taxon>
        <taxon>Platyhelminthes</taxon>
        <taxon>Trematoda</taxon>
        <taxon>Digenea</taxon>
        <taxon>Strigeidida</taxon>
        <taxon>Schistosomatoidea</taxon>
        <taxon>Schistosomatidae</taxon>
        <taxon>Schistosoma</taxon>
    </lineage>
</organism>
<dbReference type="AlphaFoldDB" id="A0AAE2D6D2"/>
<accession>A0AAE2D6D2</accession>
<comment type="caution">
    <text evidence="1">The sequence shown here is derived from an EMBL/GenBank/DDBJ whole genome shotgun (WGS) entry which is preliminary data.</text>
</comment>
<evidence type="ECO:0000313" key="2">
    <source>
        <dbReference type="Proteomes" id="UP001292079"/>
    </source>
</evidence>
<dbReference type="EMBL" id="JALJAT010000002">
    <property type="protein sequence ID" value="KAK4472869.1"/>
    <property type="molecule type" value="Genomic_DNA"/>
</dbReference>
<dbReference type="Proteomes" id="UP001292079">
    <property type="component" value="Unassembled WGS sequence"/>
</dbReference>
<reference evidence="1" key="1">
    <citation type="submission" date="2022-04" db="EMBL/GenBank/DDBJ databases">
        <authorList>
            <person name="Xu L."/>
            <person name="Lv Z."/>
        </authorList>
    </citation>
    <scope>NUCLEOTIDE SEQUENCE</scope>
    <source>
        <strain evidence="1">LV_2022a</strain>
    </source>
</reference>
<reference evidence="1" key="2">
    <citation type="journal article" date="2023" name="Infect Dis Poverty">
        <title>Chromosome-scale genome of the human blood fluke Schistosoma mekongi and its implications for public health.</title>
        <authorList>
            <person name="Zhou M."/>
            <person name="Xu L."/>
            <person name="Xu D."/>
            <person name="Chen W."/>
            <person name="Khan J."/>
            <person name="Hu Y."/>
            <person name="Huang H."/>
            <person name="Wei H."/>
            <person name="Zhang Y."/>
            <person name="Chusongsang P."/>
            <person name="Tanasarnprasert K."/>
            <person name="Hu X."/>
            <person name="Limpanont Y."/>
            <person name="Lv Z."/>
        </authorList>
    </citation>
    <scope>NUCLEOTIDE SEQUENCE</scope>
    <source>
        <strain evidence="1">LV_2022a</strain>
    </source>
</reference>
<evidence type="ECO:0000313" key="1">
    <source>
        <dbReference type="EMBL" id="KAK4472869.1"/>
    </source>
</evidence>
<protein>
    <submittedName>
        <fullName evidence="1">Uncharacterized protein</fullName>
    </submittedName>
</protein>
<sequence length="555" mass="64282">MTKSCAKRRFCAKKSLRRIDTSSPRKDLERYGKAGGLFDKRLGNRSFMLSEPEMYLKRHIVEKLRQLDDVSLENIDNDDPLCKASFSTSLPTQLCTAYDVEGGIKDHIVENIFFTNGPTSSKPKGNFRNSLLDKIVVEKLQKLKRVEENVEQRERLKVVDDEWSRSVRFLLTRVHDMKKRTKTLTRQNHNGNVSRLLEELNTDKKITPIDFNPTADSSHNQFFRLQDMVSTLRPSVMANDGLIAMKTPISYLRILLRLPKEKFAAITFISNQLRTAKLRRLEDVVRYLFVTQIAFEYCSESCKCPQNNAILYKNYIFCPEIVYALSRMFRLTSIGPNLQKNILVLRKSCINAVASDLPRLDVRLVNRSISLSHNILPLLRLACVYRMIRLATQVFLLYDNLLPKCVLMHLFRPLEMSLVGSNFLYHPAFIVDEVKSLSDVFKLAKNAPAPARLISDHRIFILNTSYSKNSDDLRKLCILPQLEPAFGERLCINHSLNTKRILLRKVTKEKRCTMRNFRRDSQFLASHRLDIIKKSDYARERKTKAILSSIRSLED</sequence>